<protein>
    <submittedName>
        <fullName evidence="1">Uncharacterized protein</fullName>
    </submittedName>
</protein>
<sequence>MHMVNNGSCDEQNDIKQNSSEVTADIDFKRRRRDDLEKKKWELFLAKKVEEERKISYLKHLGKNRSLGHCAACLQATCNLPTPKTENLSCQQFNHNYDPEELMESFPNEASNHRPTSANENIGYNVVQNEDREKWKVMFPRNTSPNRETQNEYDSDPERVIGPPTNSNSSSLQECDQLAMEFDLRKVEAFRSKMRSTLQKIHKLIVQGPVMSEKEDHDRIRQRSSEFSARFKRNYLYRVQCNINEIDKLLKDKQKSAPRELLTQKIALGHQACVQTLQVSVSEEIKKNLKTALIIVS</sequence>
<evidence type="ECO:0000313" key="1">
    <source>
        <dbReference type="EnsemblMetazoa" id="RPRC011641-PA"/>
    </source>
</evidence>
<dbReference type="Proteomes" id="UP000015103">
    <property type="component" value="Unassembled WGS sequence"/>
</dbReference>
<reference evidence="1" key="1">
    <citation type="submission" date="2015-05" db="UniProtKB">
        <authorList>
            <consortium name="EnsemblMetazoa"/>
        </authorList>
    </citation>
    <scope>IDENTIFICATION</scope>
</reference>
<accession>T1I5S2</accession>
<dbReference type="InParanoid" id="T1I5S2"/>
<dbReference type="EMBL" id="ACPB03027888">
    <property type="status" value="NOT_ANNOTATED_CDS"/>
    <property type="molecule type" value="Genomic_DNA"/>
</dbReference>
<dbReference type="VEuPathDB" id="VectorBase:RPRC011641"/>
<name>T1I5S2_RHOPR</name>
<dbReference type="AlphaFoldDB" id="T1I5S2"/>
<keyword evidence="2" id="KW-1185">Reference proteome</keyword>
<dbReference type="EnsemblMetazoa" id="RPRC011641-RA">
    <property type="protein sequence ID" value="RPRC011641-PA"/>
    <property type="gene ID" value="RPRC011641"/>
</dbReference>
<organism evidence="1 2">
    <name type="scientific">Rhodnius prolixus</name>
    <name type="common">Triatomid bug</name>
    <dbReference type="NCBI Taxonomy" id="13249"/>
    <lineage>
        <taxon>Eukaryota</taxon>
        <taxon>Metazoa</taxon>
        <taxon>Ecdysozoa</taxon>
        <taxon>Arthropoda</taxon>
        <taxon>Hexapoda</taxon>
        <taxon>Insecta</taxon>
        <taxon>Pterygota</taxon>
        <taxon>Neoptera</taxon>
        <taxon>Paraneoptera</taxon>
        <taxon>Hemiptera</taxon>
        <taxon>Heteroptera</taxon>
        <taxon>Panheteroptera</taxon>
        <taxon>Cimicomorpha</taxon>
        <taxon>Reduviidae</taxon>
        <taxon>Triatominae</taxon>
        <taxon>Rhodnius</taxon>
    </lineage>
</organism>
<proteinExistence type="predicted"/>
<evidence type="ECO:0000313" key="2">
    <source>
        <dbReference type="Proteomes" id="UP000015103"/>
    </source>
</evidence>
<dbReference type="HOGENOM" id="CLU_937856_0_0_1"/>